<dbReference type="GO" id="GO:0006508">
    <property type="term" value="P:proteolysis"/>
    <property type="evidence" value="ECO:0007669"/>
    <property type="project" value="UniProtKB-KW"/>
</dbReference>
<dbReference type="InterPro" id="IPR015500">
    <property type="entry name" value="Peptidase_S8_subtilisin-rel"/>
</dbReference>
<evidence type="ECO:0000256" key="5">
    <source>
        <dbReference type="PROSITE-ProRule" id="PRU01240"/>
    </source>
</evidence>
<dbReference type="SUPFAM" id="SSF52743">
    <property type="entry name" value="Subtilisin-like"/>
    <property type="match status" value="1"/>
</dbReference>
<dbReference type="GO" id="GO:0008233">
    <property type="term" value="F:peptidase activity"/>
    <property type="evidence" value="ECO:0007669"/>
    <property type="project" value="UniProtKB-KW"/>
</dbReference>
<name>A0ABU2CVJ9_9MICO</name>
<dbReference type="PROSITE" id="PS00136">
    <property type="entry name" value="SUBTILASE_ASP"/>
    <property type="match status" value="1"/>
</dbReference>
<dbReference type="EMBL" id="JAVDYE010000001">
    <property type="protein sequence ID" value="MDR7385360.1"/>
    <property type="molecule type" value="Genomic_DNA"/>
</dbReference>
<comment type="caution">
    <text evidence="8">The sequence shown here is derived from an EMBL/GenBank/DDBJ whole genome shotgun (WGS) entry which is preliminary data.</text>
</comment>
<dbReference type="InterPro" id="IPR023827">
    <property type="entry name" value="Peptidase_S8_Asp-AS"/>
</dbReference>
<dbReference type="PANTHER" id="PTHR43806:SF11">
    <property type="entry name" value="CEREVISIN-RELATED"/>
    <property type="match status" value="1"/>
</dbReference>
<gene>
    <name evidence="8" type="ORF">J2S48_004875</name>
</gene>
<evidence type="ECO:0000256" key="2">
    <source>
        <dbReference type="ARBA" id="ARBA00022670"/>
    </source>
</evidence>
<evidence type="ECO:0000256" key="1">
    <source>
        <dbReference type="ARBA" id="ARBA00011073"/>
    </source>
</evidence>
<dbReference type="InterPro" id="IPR023828">
    <property type="entry name" value="Peptidase_S8_Ser-AS"/>
</dbReference>
<dbReference type="PANTHER" id="PTHR43806">
    <property type="entry name" value="PEPTIDASE S8"/>
    <property type="match status" value="1"/>
</dbReference>
<dbReference type="PRINTS" id="PR00723">
    <property type="entry name" value="SUBTILISIN"/>
</dbReference>
<keyword evidence="2 5" id="KW-0645">Protease</keyword>
<feature type="active site" description="Charge relay system" evidence="5">
    <location>
        <position position="232"/>
    </location>
</feature>
<proteinExistence type="inferred from homology"/>
<organism evidence="8 9">
    <name type="scientific">Promicromonospora iranensis</name>
    <dbReference type="NCBI Taxonomy" id="1105144"/>
    <lineage>
        <taxon>Bacteria</taxon>
        <taxon>Bacillati</taxon>
        <taxon>Actinomycetota</taxon>
        <taxon>Actinomycetes</taxon>
        <taxon>Micrococcales</taxon>
        <taxon>Promicromonosporaceae</taxon>
        <taxon>Promicromonospora</taxon>
    </lineage>
</organism>
<evidence type="ECO:0000313" key="9">
    <source>
        <dbReference type="Proteomes" id="UP001183585"/>
    </source>
</evidence>
<dbReference type="InterPro" id="IPR000209">
    <property type="entry name" value="Peptidase_S8/S53_dom"/>
</dbReference>
<evidence type="ECO:0000256" key="3">
    <source>
        <dbReference type="ARBA" id="ARBA00022801"/>
    </source>
</evidence>
<evidence type="ECO:0000256" key="6">
    <source>
        <dbReference type="RuleBase" id="RU003355"/>
    </source>
</evidence>
<dbReference type="Proteomes" id="UP001183585">
    <property type="component" value="Unassembled WGS sequence"/>
</dbReference>
<evidence type="ECO:0000313" key="8">
    <source>
        <dbReference type="EMBL" id="MDR7385360.1"/>
    </source>
</evidence>
<reference evidence="8 9" key="1">
    <citation type="submission" date="2023-07" db="EMBL/GenBank/DDBJ databases">
        <title>Sequencing the genomes of 1000 actinobacteria strains.</title>
        <authorList>
            <person name="Klenk H.-P."/>
        </authorList>
    </citation>
    <scope>NUCLEOTIDE SEQUENCE [LARGE SCALE GENOMIC DNA]</scope>
    <source>
        <strain evidence="8 9">DSM 45554</strain>
    </source>
</reference>
<keyword evidence="4 5" id="KW-0720">Serine protease</keyword>
<feature type="active site" description="Charge relay system" evidence="5">
    <location>
        <position position="200"/>
    </location>
</feature>
<comment type="similarity">
    <text evidence="1 5 6">Belongs to the peptidase S8 family.</text>
</comment>
<dbReference type="Pfam" id="PF00082">
    <property type="entry name" value="Peptidase_S8"/>
    <property type="match status" value="1"/>
</dbReference>
<evidence type="ECO:0000259" key="7">
    <source>
        <dbReference type="Pfam" id="PF00082"/>
    </source>
</evidence>
<dbReference type="PROSITE" id="PS51892">
    <property type="entry name" value="SUBTILASE"/>
    <property type="match status" value="1"/>
</dbReference>
<accession>A0ABU2CVJ9</accession>
<dbReference type="Gene3D" id="3.40.50.200">
    <property type="entry name" value="Peptidase S8/S53 domain"/>
    <property type="match status" value="1"/>
</dbReference>
<keyword evidence="9" id="KW-1185">Reference proteome</keyword>
<sequence length="1058" mass="109578">MADRVTVTLLTGDRVTVTTLTDGTRAATVQPAEGRDGVSFFRQASGDRLLVIPSDVAILVGDRLDEALFDVAGLAAAGTDRDTVPVIVQQAAPARASGPATLAASTAWRAAGVSPERRLESAGAVADDLDATHGPELLAVLRAQESGASTRASAASLAIERVWLDAPVHALDVDSAPQIGAPEAWESGFTGKGVKVAVLDTGIDETHPDLDEAVVATKDFSGGENVIDRDGHGTHVAATVAGSGEASDGDNSGMAPGADLIIGKVLGDDGSGEISTIIEGMEWAAEQGADVINMSLGTREYGDGTDPMSVALDQLTEQHGALFVVAAGNDGELETIGAPAAASSALTVGAVDDGDALADFSSRGPRTDGAIKPDVTAPGVGIVAARAAGTTLGDVVDDRHAALGGTSMAAPHVAGAAAVLLQQRPDLAPEQAKALLMGSADTNGATVWEEGAGRIHIPSALDQNVTASPASVSFGTFEYPHEGTASDTVTYRNTATDAVELVLELAVTGPDGAPSGAAELSRSTVTVPARGTATVDVTVDRAAGDLGRYSGTVLATSDGGTTVRTPVGWVRQPEMFDLTVEQTGRNGKPFTGFTFAGITDAHDREALDEIHMADGDESRGWTFQVPAGTYSVSSMMLRYGKNNALTQTVAAFVPEITVDGDTTLSLDARKGLPVSATTPRDATTDMITVDGTRAAANGDPLIFGASAESGDVFVLPTEAVSVGTFDLVLGYELSEPTEGTQPPSYTYDLLFRQPAVRTGKFTVWQDDLATLATTYAAPMPGGTQTEGWWGVPDGMSPGGMYLYPVERGTRTEYVNAEGVQWMKEVHVYSSDGNGVGQFATDFTAYEPGQEAATTFAGAPHSPAGKLTQNDDVLTIQGGFSDSDGHLSLPYAPDDLRLAVWQDGKKISDEPTNFTDLEMPADGARYVVKFDGARWSDQWYTGASVSGRWTFRAEPGGSQNGQARSLLDVRYDVARIDRKGRAPRNTTVTLDAVGGEGAKVTGLRWSADDGATWHKATLSDGVARVKAPAGTTAISLRATATDAAGGTVKETTERAYLVK</sequence>
<feature type="domain" description="Peptidase S8/S53" evidence="7">
    <location>
        <begin position="191"/>
        <end position="447"/>
    </location>
</feature>
<dbReference type="InterPro" id="IPR036852">
    <property type="entry name" value="Peptidase_S8/S53_dom_sf"/>
</dbReference>
<dbReference type="RefSeq" id="WP_274995293.1">
    <property type="nucleotide sequence ID" value="NZ_JAJQQP010000009.1"/>
</dbReference>
<dbReference type="InterPro" id="IPR050131">
    <property type="entry name" value="Peptidase_S8_subtilisin-like"/>
</dbReference>
<keyword evidence="3 5" id="KW-0378">Hydrolase</keyword>
<dbReference type="PROSITE" id="PS00138">
    <property type="entry name" value="SUBTILASE_SER"/>
    <property type="match status" value="1"/>
</dbReference>
<evidence type="ECO:0000256" key="4">
    <source>
        <dbReference type="ARBA" id="ARBA00022825"/>
    </source>
</evidence>
<feature type="active site" description="Charge relay system" evidence="5">
    <location>
        <position position="407"/>
    </location>
</feature>
<protein>
    <submittedName>
        <fullName evidence="8">Subtilisin family serine protease</fullName>
    </submittedName>
</protein>